<dbReference type="GO" id="GO:0008270">
    <property type="term" value="F:zinc ion binding"/>
    <property type="evidence" value="ECO:0007669"/>
    <property type="project" value="InterPro"/>
</dbReference>
<gene>
    <name evidence="5" type="ORF">FALBO_4979</name>
</gene>
<feature type="region of interest" description="Disordered" evidence="2">
    <location>
        <begin position="1"/>
        <end position="22"/>
    </location>
</feature>
<feature type="domain" description="Zn(2)-C6 fungal-type" evidence="3">
    <location>
        <begin position="310"/>
        <end position="340"/>
    </location>
</feature>
<evidence type="ECO:0000313" key="5">
    <source>
        <dbReference type="EMBL" id="KAF4468135.1"/>
    </source>
</evidence>
<dbReference type="OrthoDB" id="648861at2759"/>
<name>A0A8H4PD51_9HYPO</name>
<dbReference type="AlphaFoldDB" id="A0A8H4PD51"/>
<dbReference type="PANTHER" id="PTHR46211">
    <property type="entry name" value="GLYCEROPHOSPHORYL DIESTER PHOSPHODIESTERASE"/>
    <property type="match status" value="1"/>
</dbReference>
<comment type="caution">
    <text evidence="5">The sequence shown here is derived from an EMBL/GenBank/DDBJ whole genome shotgun (WGS) entry which is preliminary data.</text>
</comment>
<feature type="compositionally biased region" description="Polar residues" evidence="2">
    <location>
        <begin position="1"/>
        <end position="13"/>
    </location>
</feature>
<reference evidence="5 6" key="1">
    <citation type="submission" date="2020-01" db="EMBL/GenBank/DDBJ databases">
        <title>Identification and distribution of gene clusters putatively required for synthesis of sphingolipid metabolism inhibitors in phylogenetically diverse species of the filamentous fungus Fusarium.</title>
        <authorList>
            <person name="Kim H.-S."/>
            <person name="Busman M."/>
            <person name="Brown D.W."/>
            <person name="Divon H."/>
            <person name="Uhlig S."/>
            <person name="Proctor R.H."/>
        </authorList>
    </citation>
    <scope>NUCLEOTIDE SEQUENCE [LARGE SCALE GENOMIC DNA]</scope>
    <source>
        <strain evidence="5 6">NRRL 20459</strain>
    </source>
</reference>
<evidence type="ECO:0000313" key="6">
    <source>
        <dbReference type="Proteomes" id="UP000554235"/>
    </source>
</evidence>
<evidence type="ECO:0000256" key="2">
    <source>
        <dbReference type="SAM" id="MobiDB-lite"/>
    </source>
</evidence>
<dbReference type="InterPro" id="IPR030395">
    <property type="entry name" value="GP_PDE_dom"/>
</dbReference>
<dbReference type="Gene3D" id="4.10.240.10">
    <property type="entry name" value="Zn(2)-C6 fungal-type DNA-binding domain"/>
    <property type="match status" value="1"/>
</dbReference>
<dbReference type="InterPro" id="IPR036864">
    <property type="entry name" value="Zn2-C6_fun-type_DNA-bd_sf"/>
</dbReference>
<dbReference type="GO" id="GO:0008081">
    <property type="term" value="F:phosphoric diester hydrolase activity"/>
    <property type="evidence" value="ECO:0007669"/>
    <property type="project" value="InterPro"/>
</dbReference>
<dbReference type="PROSITE" id="PS50048">
    <property type="entry name" value="ZN2_CY6_FUNGAL_2"/>
    <property type="match status" value="1"/>
</dbReference>
<dbReference type="Proteomes" id="UP000554235">
    <property type="component" value="Unassembled WGS sequence"/>
</dbReference>
<dbReference type="PANTHER" id="PTHR46211:SF1">
    <property type="entry name" value="GLYCEROPHOSPHODIESTER PHOSPHODIESTERASE, CYTOPLASMIC"/>
    <property type="match status" value="1"/>
</dbReference>
<dbReference type="PROSITE" id="PS51704">
    <property type="entry name" value="GP_PDE"/>
    <property type="match status" value="1"/>
</dbReference>
<dbReference type="Gene3D" id="3.20.20.190">
    <property type="entry name" value="Phosphatidylinositol (PI) phosphodiesterase"/>
    <property type="match status" value="1"/>
</dbReference>
<dbReference type="GO" id="GO:0006629">
    <property type="term" value="P:lipid metabolic process"/>
    <property type="evidence" value="ECO:0007669"/>
    <property type="project" value="InterPro"/>
</dbReference>
<dbReference type="EMBL" id="JAADYS010000650">
    <property type="protein sequence ID" value="KAF4468135.1"/>
    <property type="molecule type" value="Genomic_DNA"/>
</dbReference>
<organism evidence="5 6">
    <name type="scientific">Fusarium albosuccineum</name>
    <dbReference type="NCBI Taxonomy" id="1237068"/>
    <lineage>
        <taxon>Eukaryota</taxon>
        <taxon>Fungi</taxon>
        <taxon>Dikarya</taxon>
        <taxon>Ascomycota</taxon>
        <taxon>Pezizomycotina</taxon>
        <taxon>Sordariomycetes</taxon>
        <taxon>Hypocreomycetidae</taxon>
        <taxon>Hypocreales</taxon>
        <taxon>Nectriaceae</taxon>
        <taxon>Fusarium</taxon>
        <taxon>Fusarium decemcellulare species complex</taxon>
    </lineage>
</organism>
<dbReference type="SUPFAM" id="SSF57701">
    <property type="entry name" value="Zn2/Cys6 DNA-binding domain"/>
    <property type="match status" value="1"/>
</dbReference>
<feature type="compositionally biased region" description="Polar residues" evidence="2">
    <location>
        <begin position="353"/>
        <end position="379"/>
    </location>
</feature>
<dbReference type="SMART" id="SM00066">
    <property type="entry name" value="GAL4"/>
    <property type="match status" value="1"/>
</dbReference>
<dbReference type="Pfam" id="PF00172">
    <property type="entry name" value="Zn_clus"/>
    <property type="match status" value="1"/>
</dbReference>
<feature type="region of interest" description="Disordered" evidence="2">
    <location>
        <begin position="282"/>
        <end position="302"/>
    </location>
</feature>
<protein>
    <submittedName>
        <fullName evidence="5">C6 finger domain</fullName>
    </submittedName>
</protein>
<keyword evidence="1" id="KW-0539">Nucleus</keyword>
<accession>A0A8H4PD51</accession>
<proteinExistence type="predicted"/>
<dbReference type="InterPro" id="IPR001138">
    <property type="entry name" value="Zn2Cys6_DnaBD"/>
</dbReference>
<feature type="region of interest" description="Disordered" evidence="2">
    <location>
        <begin position="349"/>
        <end position="383"/>
    </location>
</feature>
<dbReference type="InterPro" id="IPR017946">
    <property type="entry name" value="PLC-like_Pdiesterase_TIM-brl"/>
</dbReference>
<dbReference type="PROSITE" id="PS00463">
    <property type="entry name" value="ZN2_CY6_FUNGAL_1"/>
    <property type="match status" value="1"/>
</dbReference>
<dbReference type="Pfam" id="PF03009">
    <property type="entry name" value="GDPD"/>
    <property type="match status" value="1"/>
</dbReference>
<sequence length="878" mass="97259">MSNPLRTTPQTTRIAGHRGHSAEAPENTLAAFRKAHEIAGSGVTCETDLALTRDGELVLIHDETVDRTTDGHGLVCDMTYSEISKLDAGQWFDEKFAGERVPLLRDALDLACELGIIYQLELKIYDRNNEIFPKLRALIDELKCADLLQFSSFDFVQLRAVKEAIPDVPTVALSHSRLIDPAAIARQASVDAVNLEIQHFPSGEARQLHEGGFAVFLHIPRPERLESLKSYGVDIEAQAVGWVLEGLLDQVISDDVAQVAWPNVNRDHPLCANTLSIGIMDSTSPEESGRISSPQRHPVNPNYKGRVRTGCLVCRARKVKCDEQRPICQKCSRLKKTCVYKTPSWQRPLPTPMISNLGQTGPQDDQAVPTGSQNKSSPPENGGHLIYNQPFTIETPSVSGVSNALRMPDVPVQTDQHLPAPIVVDSPSSNHHIVDSFCQGDDQNGQELSSTRFQQTSQEILLATTLDWLAAFEEPTQSSFSYFIEEVDSPFISPFDHLNWRRVKMHIAHLGTQETSVATSILAVQVLYRAQAGRLPMTHAMSVHQAAISIFESISCSDTVDFDIVLVVAFLLCLSVATLPNEDGPQFSVLDGVFVTRLETWLLGGHRSPVSLRMGAWLQLLHTAIKRVGNPGLLPKQVSSLLNYHIKDIPSLSVLDNGAHPASALYDIISAPIFAFYLEVQKISNQVADVTHYRRSRITPADQAEVTDILTSLKASMSSMWESRPAPLRLEPTELRQHFRPTIADPLITLAGLCFATYLTEVVAMGRILGHPSFASPEAKHAMGRIRDIVDGDWNASNGGALSPGYLRPLFLYAIENFEKEETQWAADHLRRIENPISRSDFIASFIESHGEAQRSQGRRVTMKAFCYQRFGVPLPYF</sequence>
<feature type="domain" description="GP-PDE" evidence="4">
    <location>
        <begin position="12"/>
        <end position="263"/>
    </location>
</feature>
<evidence type="ECO:0000259" key="3">
    <source>
        <dbReference type="PROSITE" id="PS50048"/>
    </source>
</evidence>
<evidence type="ECO:0000256" key="1">
    <source>
        <dbReference type="ARBA" id="ARBA00023242"/>
    </source>
</evidence>
<feature type="compositionally biased region" description="Polar residues" evidence="2">
    <location>
        <begin position="282"/>
        <end position="295"/>
    </location>
</feature>
<evidence type="ECO:0000259" key="4">
    <source>
        <dbReference type="PROSITE" id="PS51704"/>
    </source>
</evidence>
<dbReference type="SUPFAM" id="SSF51695">
    <property type="entry name" value="PLC-like phosphodiesterases"/>
    <property type="match status" value="1"/>
</dbReference>
<dbReference type="CDD" id="cd00067">
    <property type="entry name" value="GAL4"/>
    <property type="match status" value="1"/>
</dbReference>
<keyword evidence="6" id="KW-1185">Reference proteome</keyword>
<dbReference type="GO" id="GO:0000981">
    <property type="term" value="F:DNA-binding transcription factor activity, RNA polymerase II-specific"/>
    <property type="evidence" value="ECO:0007669"/>
    <property type="project" value="InterPro"/>
</dbReference>